<dbReference type="InterPro" id="IPR004606">
    <property type="entry name" value="Mop_domain"/>
</dbReference>
<dbReference type="AlphaFoldDB" id="A0A432XCI9"/>
<dbReference type="InterPro" id="IPR003439">
    <property type="entry name" value="ABC_transporter-like_ATP-bd"/>
</dbReference>
<proteinExistence type="predicted"/>
<keyword evidence="5 11" id="KW-0067">ATP-binding</keyword>
<keyword evidence="7" id="KW-0472">Membrane</keyword>
<dbReference type="InterPro" id="IPR003593">
    <property type="entry name" value="AAA+_ATPase"/>
</dbReference>
<dbReference type="PANTHER" id="PTHR43514:SF4">
    <property type="entry name" value="ABC TRANSPORTER I FAMILY MEMBER 10"/>
    <property type="match status" value="1"/>
</dbReference>
<dbReference type="OrthoDB" id="9802264at2"/>
<dbReference type="Pfam" id="PF00005">
    <property type="entry name" value="ABC_tran"/>
    <property type="match status" value="1"/>
</dbReference>
<comment type="caution">
    <text evidence="11">The sequence shown here is derived from an EMBL/GenBank/DDBJ whole genome shotgun (WGS) entry which is preliminary data.</text>
</comment>
<evidence type="ECO:0000256" key="5">
    <source>
        <dbReference type="ARBA" id="ARBA00022840"/>
    </source>
</evidence>
<sequence>MTLSVKATLARQHFPLAVDVTLPSTGITAIVGASGSGKTSLLEVIAGLAPTGTVEVSFNEHLWQDAQTRMPLAARRIGLVLQEPSLFPHLTVLENLRYGWQRAAQHYVSWDEVINNCGVADLLTQKPSQLSGGQQQRVAFARAILAQPQLLLLDEPFSALDEATRQQFVDYLRQVATRYELPVLFVSHQLSDIAEVSDHVVLLQRGQVLSSGPLPQQLRQEPLRSLLGMSVVSTPLPGLNEPSQQRLRIYARDVSLSLQPVPHSSVRNQITCVIFAVHESHRAGEHLVELECQRQYFFALVSDEAWQQLALRVGQRVVAHVKAAALHHPFIQPLRESISETR</sequence>
<dbReference type="InterPro" id="IPR017871">
    <property type="entry name" value="ABC_transporter-like_CS"/>
</dbReference>
<dbReference type="Pfam" id="PF03459">
    <property type="entry name" value="TOBE"/>
    <property type="match status" value="1"/>
</dbReference>
<evidence type="ECO:0000313" key="11">
    <source>
        <dbReference type="EMBL" id="RUO46405.1"/>
    </source>
</evidence>
<dbReference type="PROSITE" id="PS00211">
    <property type="entry name" value="ABC_TRANSPORTER_1"/>
    <property type="match status" value="1"/>
</dbReference>
<evidence type="ECO:0000313" key="12">
    <source>
        <dbReference type="Proteomes" id="UP000286678"/>
    </source>
</evidence>
<dbReference type="InterPro" id="IPR008995">
    <property type="entry name" value="Mo/tungstate-bd_C_term_dom"/>
</dbReference>
<feature type="domain" description="ABC transporter" evidence="9">
    <location>
        <begin position="3"/>
        <end position="230"/>
    </location>
</feature>
<dbReference type="GO" id="GO:0016887">
    <property type="term" value="F:ATP hydrolysis activity"/>
    <property type="evidence" value="ECO:0007669"/>
    <property type="project" value="InterPro"/>
</dbReference>
<protein>
    <submittedName>
        <fullName evidence="11">Molybdenum ABC transporter ATP-binding protein</fullName>
    </submittedName>
</protein>
<evidence type="ECO:0000256" key="2">
    <source>
        <dbReference type="ARBA" id="ARBA00022475"/>
    </source>
</evidence>
<evidence type="ECO:0000259" key="9">
    <source>
        <dbReference type="PROSITE" id="PS50893"/>
    </source>
</evidence>
<dbReference type="PANTHER" id="PTHR43514">
    <property type="entry name" value="ABC TRANSPORTER I FAMILY MEMBER 10"/>
    <property type="match status" value="1"/>
</dbReference>
<evidence type="ECO:0000256" key="1">
    <source>
        <dbReference type="ARBA" id="ARBA00022448"/>
    </source>
</evidence>
<keyword evidence="12" id="KW-1185">Reference proteome</keyword>
<evidence type="ECO:0000259" key="10">
    <source>
        <dbReference type="PROSITE" id="PS51866"/>
    </source>
</evidence>
<feature type="domain" description="Mop" evidence="10">
    <location>
        <begin position="263"/>
        <end position="330"/>
    </location>
</feature>
<dbReference type="SUPFAM" id="SSF50331">
    <property type="entry name" value="MOP-like"/>
    <property type="match status" value="1"/>
</dbReference>
<accession>A0A432XCI9</accession>
<dbReference type="RefSeq" id="WP_126834621.1">
    <property type="nucleotide sequence ID" value="NZ_PIPT01000009.1"/>
</dbReference>
<keyword evidence="1" id="KW-0813">Transport</keyword>
<dbReference type="EMBL" id="PIPT01000009">
    <property type="protein sequence ID" value="RUO46405.1"/>
    <property type="molecule type" value="Genomic_DNA"/>
</dbReference>
<dbReference type="PROSITE" id="PS50893">
    <property type="entry name" value="ABC_TRANSPORTER_2"/>
    <property type="match status" value="1"/>
</dbReference>
<dbReference type="InterPro" id="IPR050334">
    <property type="entry name" value="Molybdenum_import_ModC"/>
</dbReference>
<evidence type="ECO:0000256" key="3">
    <source>
        <dbReference type="ARBA" id="ARBA00022505"/>
    </source>
</evidence>
<dbReference type="InterPro" id="IPR027417">
    <property type="entry name" value="P-loop_NTPase"/>
</dbReference>
<keyword evidence="3 8" id="KW-0500">Molybdenum</keyword>
<name>A0A432XCI9_9GAMM</name>
<reference evidence="12" key="1">
    <citation type="journal article" date="2018" name="Front. Microbiol.">
        <title>Genome-Based Analysis Reveals the Taxonomy and Diversity of the Family Idiomarinaceae.</title>
        <authorList>
            <person name="Liu Y."/>
            <person name="Lai Q."/>
            <person name="Shao Z."/>
        </authorList>
    </citation>
    <scope>NUCLEOTIDE SEQUENCE [LARGE SCALE GENOMIC DNA]</scope>
    <source>
        <strain evidence="12">SW15</strain>
    </source>
</reference>
<evidence type="ECO:0000256" key="8">
    <source>
        <dbReference type="PROSITE-ProRule" id="PRU01213"/>
    </source>
</evidence>
<dbReference type="SUPFAM" id="SSF52540">
    <property type="entry name" value="P-loop containing nucleoside triphosphate hydrolases"/>
    <property type="match status" value="1"/>
</dbReference>
<keyword evidence="4" id="KW-0547">Nucleotide-binding</keyword>
<gene>
    <name evidence="11" type="ORF">CWE21_11650</name>
</gene>
<evidence type="ECO:0000256" key="4">
    <source>
        <dbReference type="ARBA" id="ARBA00022741"/>
    </source>
</evidence>
<dbReference type="GO" id="GO:0015689">
    <property type="term" value="P:molybdate ion transport"/>
    <property type="evidence" value="ECO:0007669"/>
    <property type="project" value="InterPro"/>
</dbReference>
<dbReference type="Proteomes" id="UP000286678">
    <property type="component" value="Unassembled WGS sequence"/>
</dbReference>
<dbReference type="GO" id="GO:0005524">
    <property type="term" value="F:ATP binding"/>
    <property type="evidence" value="ECO:0007669"/>
    <property type="project" value="UniProtKB-KW"/>
</dbReference>
<dbReference type="Gene3D" id="2.40.50.100">
    <property type="match status" value="1"/>
</dbReference>
<evidence type="ECO:0000256" key="7">
    <source>
        <dbReference type="ARBA" id="ARBA00023136"/>
    </source>
</evidence>
<keyword evidence="6" id="KW-1278">Translocase</keyword>
<dbReference type="PROSITE" id="PS51866">
    <property type="entry name" value="MOP"/>
    <property type="match status" value="1"/>
</dbReference>
<organism evidence="11 12">
    <name type="scientific">Pseudidiomarina aquimaris</name>
    <dbReference type="NCBI Taxonomy" id="641841"/>
    <lineage>
        <taxon>Bacteria</taxon>
        <taxon>Pseudomonadati</taxon>
        <taxon>Pseudomonadota</taxon>
        <taxon>Gammaproteobacteria</taxon>
        <taxon>Alteromonadales</taxon>
        <taxon>Idiomarinaceae</taxon>
        <taxon>Pseudidiomarina</taxon>
    </lineage>
</organism>
<dbReference type="SMART" id="SM00382">
    <property type="entry name" value="AAA"/>
    <property type="match status" value="1"/>
</dbReference>
<keyword evidence="2" id="KW-1003">Cell membrane</keyword>
<dbReference type="Gene3D" id="3.40.50.300">
    <property type="entry name" value="P-loop containing nucleotide triphosphate hydrolases"/>
    <property type="match status" value="1"/>
</dbReference>
<evidence type="ECO:0000256" key="6">
    <source>
        <dbReference type="ARBA" id="ARBA00022967"/>
    </source>
</evidence>
<dbReference type="InterPro" id="IPR005116">
    <property type="entry name" value="Transp-assoc_OB_typ1"/>
</dbReference>